<evidence type="ECO:0000313" key="1">
    <source>
        <dbReference type="EMBL" id="MCG2625882.1"/>
    </source>
</evidence>
<protein>
    <submittedName>
        <fullName evidence="1">DUF3551 domain-containing protein</fullName>
    </submittedName>
</protein>
<dbReference type="AlphaFoldDB" id="A0A9X1R250"/>
<dbReference type="EMBL" id="JAKLTY010000002">
    <property type="protein sequence ID" value="MCG2625882.1"/>
    <property type="molecule type" value="Genomic_DNA"/>
</dbReference>
<organism evidence="1 2">
    <name type="scientific">Bradyrhizobium zhengyangense</name>
    <dbReference type="NCBI Taxonomy" id="2911009"/>
    <lineage>
        <taxon>Bacteria</taxon>
        <taxon>Pseudomonadati</taxon>
        <taxon>Pseudomonadota</taxon>
        <taxon>Alphaproteobacteria</taxon>
        <taxon>Hyphomicrobiales</taxon>
        <taxon>Nitrobacteraceae</taxon>
        <taxon>Bradyrhizobium</taxon>
    </lineage>
</organism>
<sequence>MILVGATTFFGAVPATAQRYDSRFPVCLQRWHQRGLITFDCSYHSIDECRVTASGLSAMCQENPYWQGLSGRNSRRRQGGPS</sequence>
<reference evidence="1" key="1">
    <citation type="submission" date="2022-01" db="EMBL/GenBank/DDBJ databases">
        <title>Genome sequnece data of strain Bradyrhizobium sp. nov.</title>
        <authorList>
            <person name="Zhang J."/>
        </authorList>
    </citation>
    <scope>NUCLEOTIDE SEQUENCE</scope>
    <source>
        <strain evidence="1">WYCCWR 13023</strain>
    </source>
</reference>
<proteinExistence type="predicted"/>
<comment type="caution">
    <text evidence="1">The sequence shown here is derived from an EMBL/GenBank/DDBJ whole genome shotgun (WGS) entry which is preliminary data.</text>
</comment>
<evidence type="ECO:0000313" key="2">
    <source>
        <dbReference type="Proteomes" id="UP001139054"/>
    </source>
</evidence>
<dbReference type="Pfam" id="PF12071">
    <property type="entry name" value="DUF3551"/>
    <property type="match status" value="1"/>
</dbReference>
<dbReference type="InterPro" id="IPR021937">
    <property type="entry name" value="DUF3551"/>
</dbReference>
<name>A0A9X1R250_9BRAD</name>
<accession>A0A9X1R250</accession>
<gene>
    <name evidence="1" type="ORF">L6654_04515</name>
</gene>
<dbReference type="Proteomes" id="UP001139054">
    <property type="component" value="Unassembled WGS sequence"/>
</dbReference>